<feature type="transmembrane region" description="Helical" evidence="6">
    <location>
        <begin position="129"/>
        <end position="154"/>
    </location>
</feature>
<keyword evidence="4 6" id="KW-1133">Transmembrane helix</keyword>
<reference evidence="8 9" key="1">
    <citation type="submission" date="2019-11" db="EMBL/GenBank/DDBJ databases">
        <title>Pedobacter sp. HMF7056 Genome sequencing and assembly.</title>
        <authorList>
            <person name="Kang H."/>
            <person name="Kim H."/>
            <person name="Joh K."/>
        </authorList>
    </citation>
    <scope>NUCLEOTIDE SEQUENCE [LARGE SCALE GENOMIC DNA]</scope>
    <source>
        <strain evidence="8 9">HMF7056</strain>
    </source>
</reference>
<dbReference type="RefSeq" id="WP_160905460.1">
    <property type="nucleotide sequence ID" value="NZ_WVHS01000001.1"/>
</dbReference>
<dbReference type="Gene3D" id="2.30.30.60">
    <property type="match status" value="1"/>
</dbReference>
<feature type="transmembrane region" description="Helical" evidence="6">
    <location>
        <begin position="56"/>
        <end position="76"/>
    </location>
</feature>
<dbReference type="GO" id="GO:0016020">
    <property type="term" value="C:membrane"/>
    <property type="evidence" value="ECO:0007669"/>
    <property type="project" value="UniProtKB-SubCell"/>
</dbReference>
<name>A0A7K1XUP1_9SPHI</name>
<comment type="subcellular location">
    <subcellularLocation>
        <location evidence="1">Membrane</location>
        <topology evidence="1">Multi-pass membrane protein</topology>
    </subcellularLocation>
</comment>
<dbReference type="SUPFAM" id="SSF50182">
    <property type="entry name" value="Sm-like ribonucleoproteins"/>
    <property type="match status" value="1"/>
</dbReference>
<dbReference type="InterPro" id="IPR045275">
    <property type="entry name" value="MscS_archaea/bacteria_type"/>
</dbReference>
<feature type="transmembrane region" description="Helical" evidence="6">
    <location>
        <begin position="26"/>
        <end position="44"/>
    </location>
</feature>
<evidence type="ECO:0000259" key="7">
    <source>
        <dbReference type="Pfam" id="PF00924"/>
    </source>
</evidence>
<evidence type="ECO:0000256" key="4">
    <source>
        <dbReference type="ARBA" id="ARBA00022989"/>
    </source>
</evidence>
<organism evidence="8 9">
    <name type="scientific">Hufsiella ginkgonis</name>
    <dbReference type="NCBI Taxonomy" id="2695274"/>
    <lineage>
        <taxon>Bacteria</taxon>
        <taxon>Pseudomonadati</taxon>
        <taxon>Bacteroidota</taxon>
        <taxon>Sphingobacteriia</taxon>
        <taxon>Sphingobacteriales</taxon>
        <taxon>Sphingobacteriaceae</taxon>
        <taxon>Hufsiella</taxon>
    </lineage>
</organism>
<keyword evidence="5 6" id="KW-0472">Membrane</keyword>
<dbReference type="InterPro" id="IPR023408">
    <property type="entry name" value="MscS_beta-dom_sf"/>
</dbReference>
<evidence type="ECO:0000256" key="1">
    <source>
        <dbReference type="ARBA" id="ARBA00004141"/>
    </source>
</evidence>
<comment type="similarity">
    <text evidence="2">Belongs to the MscS (TC 1.A.23) family.</text>
</comment>
<dbReference type="InterPro" id="IPR011014">
    <property type="entry name" value="MscS_channel_TM-2"/>
</dbReference>
<dbReference type="SUPFAM" id="SSF82861">
    <property type="entry name" value="Mechanosensitive channel protein MscS (YggB), transmembrane region"/>
    <property type="match status" value="1"/>
</dbReference>
<evidence type="ECO:0000256" key="3">
    <source>
        <dbReference type="ARBA" id="ARBA00022692"/>
    </source>
</evidence>
<dbReference type="InterPro" id="IPR010920">
    <property type="entry name" value="LSM_dom_sf"/>
</dbReference>
<protein>
    <submittedName>
        <fullName evidence="8">Mechanosensitive ion channel</fullName>
    </submittedName>
</protein>
<dbReference type="PANTHER" id="PTHR30221">
    <property type="entry name" value="SMALL-CONDUCTANCE MECHANOSENSITIVE CHANNEL"/>
    <property type="match status" value="1"/>
</dbReference>
<dbReference type="Proteomes" id="UP000451233">
    <property type="component" value="Unassembled WGS sequence"/>
</dbReference>
<evidence type="ECO:0000256" key="2">
    <source>
        <dbReference type="ARBA" id="ARBA00008017"/>
    </source>
</evidence>
<comment type="caution">
    <text evidence="8">The sequence shown here is derived from an EMBL/GenBank/DDBJ whole genome shotgun (WGS) entry which is preliminary data.</text>
</comment>
<feature type="domain" description="Mechanosensitive ion channel MscS" evidence="7">
    <location>
        <begin position="142"/>
        <end position="217"/>
    </location>
</feature>
<dbReference type="PANTHER" id="PTHR30221:SF1">
    <property type="entry name" value="SMALL-CONDUCTANCE MECHANOSENSITIVE CHANNEL"/>
    <property type="match status" value="1"/>
</dbReference>
<dbReference type="Gene3D" id="1.10.287.1260">
    <property type="match status" value="1"/>
</dbReference>
<sequence length="337" mass="38839">MDIKDNQALSAPAPGIATPSRAAHTWFISSYTFLALGCIVFYFILRLDILSLEKRYTTMFAKISLTGFFVFLVLVLSKLAEKLIDKNTHSLSVRYNMVRVVWLVTILLIFFILVSFFNSNWYTAAVSLGLISLILGFALQTPIASLIGWLYIVIRSPYKVGDRIQLSDFTGDVVEIGYLDTTLWEFAGNYMTNDLPSGRLIRFPNSLVFQGQVYNYSWNKFPYIWNEIPFHVAYESDLGYIEQAVRRIAKEEMGNEMEARVKELRQMIEQTPVDELEIREYPFVQFRTNANTWVEVLLIYLVEPKLSGSVRSRLIKRVLQELGKEPDKAMFPKTNAR</sequence>
<dbReference type="EMBL" id="WVHS01000001">
    <property type="protein sequence ID" value="MXV14489.1"/>
    <property type="molecule type" value="Genomic_DNA"/>
</dbReference>
<dbReference type="Pfam" id="PF00924">
    <property type="entry name" value="MS_channel_2nd"/>
    <property type="match status" value="1"/>
</dbReference>
<evidence type="ECO:0000313" key="8">
    <source>
        <dbReference type="EMBL" id="MXV14489.1"/>
    </source>
</evidence>
<dbReference type="GO" id="GO:0008381">
    <property type="term" value="F:mechanosensitive monoatomic ion channel activity"/>
    <property type="evidence" value="ECO:0007669"/>
    <property type="project" value="InterPro"/>
</dbReference>
<feature type="transmembrane region" description="Helical" evidence="6">
    <location>
        <begin position="97"/>
        <end position="117"/>
    </location>
</feature>
<proteinExistence type="inferred from homology"/>
<dbReference type="AlphaFoldDB" id="A0A7K1XUP1"/>
<keyword evidence="9" id="KW-1185">Reference proteome</keyword>
<accession>A0A7K1XUP1</accession>
<keyword evidence="3 6" id="KW-0812">Transmembrane</keyword>
<evidence type="ECO:0000256" key="6">
    <source>
        <dbReference type="SAM" id="Phobius"/>
    </source>
</evidence>
<evidence type="ECO:0000256" key="5">
    <source>
        <dbReference type="ARBA" id="ARBA00023136"/>
    </source>
</evidence>
<dbReference type="InterPro" id="IPR006685">
    <property type="entry name" value="MscS_channel_2nd"/>
</dbReference>
<evidence type="ECO:0000313" key="9">
    <source>
        <dbReference type="Proteomes" id="UP000451233"/>
    </source>
</evidence>
<gene>
    <name evidence="8" type="ORF">GS398_04200</name>
</gene>